<reference evidence="9" key="1">
    <citation type="submission" date="2022-10" db="EMBL/GenBank/DDBJ databases">
        <title>Gaoshiqiia sediminis gen. nov., sp. nov., isolated from coastal sediment.</title>
        <authorList>
            <person name="Yu W.X."/>
            <person name="Mu D.S."/>
            <person name="Du J.Z."/>
            <person name="Liang Y.Q."/>
        </authorList>
    </citation>
    <scope>NUCLEOTIDE SEQUENCE</scope>
    <source>
        <strain evidence="9">A06</strain>
    </source>
</reference>
<dbReference type="InterPro" id="IPR058624">
    <property type="entry name" value="MdtA-like_HH"/>
</dbReference>
<evidence type="ECO:0000259" key="6">
    <source>
        <dbReference type="Pfam" id="PF25917"/>
    </source>
</evidence>
<dbReference type="Gene3D" id="2.40.420.20">
    <property type="match status" value="1"/>
</dbReference>
<protein>
    <submittedName>
        <fullName evidence="9">Efflux RND transporter periplasmic adaptor subunit</fullName>
    </submittedName>
</protein>
<evidence type="ECO:0000256" key="2">
    <source>
        <dbReference type="ARBA" id="ARBA00009477"/>
    </source>
</evidence>
<dbReference type="GO" id="GO:0015562">
    <property type="term" value="F:efflux transmembrane transporter activity"/>
    <property type="evidence" value="ECO:0007669"/>
    <property type="project" value="TreeGrafter"/>
</dbReference>
<comment type="subcellular location">
    <subcellularLocation>
        <location evidence="1">Cell envelope</location>
    </subcellularLocation>
</comment>
<dbReference type="Gene3D" id="1.10.287.470">
    <property type="entry name" value="Helix hairpin bin"/>
    <property type="match status" value="1"/>
</dbReference>
<dbReference type="RefSeq" id="WP_282590070.1">
    <property type="nucleotide sequence ID" value="NZ_JAPAAF010000002.1"/>
</dbReference>
<dbReference type="EMBL" id="JAPAAF010000002">
    <property type="protein sequence ID" value="MCW0481460.1"/>
    <property type="molecule type" value="Genomic_DNA"/>
</dbReference>
<evidence type="ECO:0000313" key="10">
    <source>
        <dbReference type="Proteomes" id="UP001163821"/>
    </source>
</evidence>
<evidence type="ECO:0000256" key="4">
    <source>
        <dbReference type="SAM" id="Coils"/>
    </source>
</evidence>
<keyword evidence="3" id="KW-0813">Transport</keyword>
<dbReference type="SUPFAM" id="SSF111369">
    <property type="entry name" value="HlyD-like secretion proteins"/>
    <property type="match status" value="1"/>
</dbReference>
<feature type="domain" description="Multidrug resistance protein MdtA-like alpha-helical hairpin" evidence="5">
    <location>
        <begin position="115"/>
        <end position="173"/>
    </location>
</feature>
<organism evidence="9 10">
    <name type="scientific">Gaoshiqia sediminis</name>
    <dbReference type="NCBI Taxonomy" id="2986998"/>
    <lineage>
        <taxon>Bacteria</taxon>
        <taxon>Pseudomonadati</taxon>
        <taxon>Bacteroidota</taxon>
        <taxon>Bacteroidia</taxon>
        <taxon>Marinilabiliales</taxon>
        <taxon>Prolixibacteraceae</taxon>
        <taxon>Gaoshiqia</taxon>
    </lineage>
</organism>
<sequence length="367" mass="40895">MKKSIRLILTVITILVLAGIIALPKIKKAFKSGDEGKLRASTMMRGGAGQPTFASGYVIVPTNMNELIYSTGSLIPDEEVDLSFETSGKVVGIYFSEGRRVKNGDLLAKINDKPLQAQLLKLQAQKKLTEEREFRQRQLLDRDAISRESYDQVATELQSLEADIQLLEARIDETELRAPFDGIVGLRMISEGAYATTQTKIVRLVKISPLKIEFSIPERYAGEVSPGFPISFVLDGEPKAFTANVYAVDPKVDIDTRTITVRAMYPNNNEELKPGRFASVRARLSQIENTISIPTQAVIPEMEGEKVFVYRKGRAEEIRIKIGLRTESHIQVREGLQFGDTLLTTAILQLRQGISVQLDTLVTNQIQ</sequence>
<accession>A0AA42C8Z2</accession>
<feature type="domain" description="CusB-like beta-barrel" evidence="7">
    <location>
        <begin position="212"/>
        <end position="282"/>
    </location>
</feature>
<dbReference type="Gene3D" id="2.40.50.100">
    <property type="match status" value="1"/>
</dbReference>
<keyword evidence="10" id="KW-1185">Reference proteome</keyword>
<evidence type="ECO:0000259" key="7">
    <source>
        <dbReference type="Pfam" id="PF25954"/>
    </source>
</evidence>
<dbReference type="InterPro" id="IPR058792">
    <property type="entry name" value="Beta-barrel_RND_2"/>
</dbReference>
<gene>
    <name evidence="9" type="ORF">N2K84_01890</name>
</gene>
<feature type="coiled-coil region" evidence="4">
    <location>
        <begin position="150"/>
        <end position="177"/>
    </location>
</feature>
<evidence type="ECO:0000256" key="3">
    <source>
        <dbReference type="ARBA" id="ARBA00022448"/>
    </source>
</evidence>
<dbReference type="Pfam" id="PF25954">
    <property type="entry name" value="Beta-barrel_RND_2"/>
    <property type="match status" value="1"/>
</dbReference>
<evidence type="ECO:0000256" key="1">
    <source>
        <dbReference type="ARBA" id="ARBA00004196"/>
    </source>
</evidence>
<comment type="similarity">
    <text evidence="2">Belongs to the membrane fusion protein (MFP) (TC 8.A.1) family.</text>
</comment>
<dbReference type="GO" id="GO:1990281">
    <property type="term" value="C:efflux pump complex"/>
    <property type="evidence" value="ECO:0007669"/>
    <property type="project" value="TreeGrafter"/>
</dbReference>
<evidence type="ECO:0000259" key="8">
    <source>
        <dbReference type="Pfam" id="PF25967"/>
    </source>
</evidence>
<evidence type="ECO:0000259" key="5">
    <source>
        <dbReference type="Pfam" id="PF25876"/>
    </source>
</evidence>
<feature type="domain" description="Multidrug resistance protein MdtA-like barrel-sandwich hybrid" evidence="6">
    <location>
        <begin position="80"/>
        <end position="199"/>
    </location>
</feature>
<dbReference type="PANTHER" id="PTHR30469:SF36">
    <property type="entry name" value="BLL3903 PROTEIN"/>
    <property type="match status" value="1"/>
</dbReference>
<proteinExistence type="inferred from homology"/>
<dbReference type="InterPro" id="IPR058627">
    <property type="entry name" value="MdtA-like_C"/>
</dbReference>
<feature type="domain" description="Multidrug resistance protein MdtA-like C-terminal permuted SH3" evidence="8">
    <location>
        <begin position="289"/>
        <end position="344"/>
    </location>
</feature>
<dbReference type="InterPro" id="IPR006143">
    <property type="entry name" value="RND_pump_MFP"/>
</dbReference>
<dbReference type="Pfam" id="PF25876">
    <property type="entry name" value="HH_MFP_RND"/>
    <property type="match status" value="1"/>
</dbReference>
<dbReference type="Gene3D" id="2.40.30.170">
    <property type="match status" value="1"/>
</dbReference>
<dbReference type="InterPro" id="IPR058625">
    <property type="entry name" value="MdtA-like_BSH"/>
</dbReference>
<comment type="caution">
    <text evidence="9">The sequence shown here is derived from an EMBL/GenBank/DDBJ whole genome shotgun (WGS) entry which is preliminary data.</text>
</comment>
<dbReference type="Pfam" id="PF25917">
    <property type="entry name" value="BSH_RND"/>
    <property type="match status" value="1"/>
</dbReference>
<keyword evidence="4" id="KW-0175">Coiled coil</keyword>
<dbReference type="NCBIfam" id="TIGR01730">
    <property type="entry name" value="RND_mfp"/>
    <property type="match status" value="1"/>
</dbReference>
<dbReference type="Pfam" id="PF25967">
    <property type="entry name" value="RND-MFP_C"/>
    <property type="match status" value="1"/>
</dbReference>
<dbReference type="PANTHER" id="PTHR30469">
    <property type="entry name" value="MULTIDRUG RESISTANCE PROTEIN MDTA"/>
    <property type="match status" value="1"/>
</dbReference>
<evidence type="ECO:0000313" key="9">
    <source>
        <dbReference type="EMBL" id="MCW0481460.1"/>
    </source>
</evidence>
<dbReference type="AlphaFoldDB" id="A0AA42C8Z2"/>
<dbReference type="Proteomes" id="UP001163821">
    <property type="component" value="Unassembled WGS sequence"/>
</dbReference>
<name>A0AA42C8Z2_9BACT</name>